<dbReference type="WBParaSite" id="Gr19_v10_g16848.t1">
    <property type="protein sequence ID" value="Gr19_v10_g16848.t1"/>
    <property type="gene ID" value="Gr19_v10_g16848"/>
</dbReference>
<reference evidence="2" key="1">
    <citation type="submission" date="2022-11" db="UniProtKB">
        <authorList>
            <consortium name="WormBaseParasite"/>
        </authorList>
    </citation>
    <scope>IDENTIFICATION</scope>
</reference>
<dbReference type="AlphaFoldDB" id="A0A914HG39"/>
<dbReference type="Proteomes" id="UP000887572">
    <property type="component" value="Unplaced"/>
</dbReference>
<sequence length="276" mass="31969">MEIEDRVLVVVVVVVVVRQTQQRSLYCWVRTPVITADHDPEHLWAPLTNLDPSEQLRLLRARIALLERQQMMNSLQTSSCASFDLMRWTLCADKTTTLSRTMTKKPWLISSNMRDKPRLINGSAPSVIELKEYQEPVHSLQTKKQTANFEQQKSDQKALNAAIDQQFNGREEQLNNILEQLIEGQNKMFEKQKQTDEMLKKQMEELGNSTKTKFEKGMNQLKGEMIAKLEQYQKELQQNIEALTKAEEGNELIIFPACKRQSATWKTNKRNSWASS</sequence>
<organism evidence="1 2">
    <name type="scientific">Globodera rostochiensis</name>
    <name type="common">Golden nematode worm</name>
    <name type="synonym">Heterodera rostochiensis</name>
    <dbReference type="NCBI Taxonomy" id="31243"/>
    <lineage>
        <taxon>Eukaryota</taxon>
        <taxon>Metazoa</taxon>
        <taxon>Ecdysozoa</taxon>
        <taxon>Nematoda</taxon>
        <taxon>Chromadorea</taxon>
        <taxon>Rhabditida</taxon>
        <taxon>Tylenchina</taxon>
        <taxon>Tylenchomorpha</taxon>
        <taxon>Tylenchoidea</taxon>
        <taxon>Heteroderidae</taxon>
        <taxon>Heteroderinae</taxon>
        <taxon>Globodera</taxon>
    </lineage>
</organism>
<proteinExistence type="predicted"/>
<protein>
    <submittedName>
        <fullName evidence="2">Uncharacterized protein</fullName>
    </submittedName>
</protein>
<name>A0A914HG39_GLORO</name>
<accession>A0A914HG39</accession>
<keyword evidence="1" id="KW-1185">Reference proteome</keyword>
<evidence type="ECO:0000313" key="2">
    <source>
        <dbReference type="WBParaSite" id="Gr19_v10_g16848.t1"/>
    </source>
</evidence>
<evidence type="ECO:0000313" key="1">
    <source>
        <dbReference type="Proteomes" id="UP000887572"/>
    </source>
</evidence>